<keyword evidence="8 11" id="KW-0472">Membrane</keyword>
<gene>
    <name evidence="13" type="ORF">AACH10_05165</name>
</gene>
<keyword evidence="3" id="KW-1003">Cell membrane</keyword>
<dbReference type="InterPro" id="IPR045584">
    <property type="entry name" value="Pilin-like"/>
</dbReference>
<dbReference type="SUPFAM" id="SSF54523">
    <property type="entry name" value="Pili subunits"/>
    <property type="match status" value="1"/>
</dbReference>
<dbReference type="Pfam" id="PF07963">
    <property type="entry name" value="N_methyl"/>
    <property type="match status" value="1"/>
</dbReference>
<evidence type="ECO:0000256" key="7">
    <source>
        <dbReference type="ARBA" id="ARBA00022989"/>
    </source>
</evidence>
<dbReference type="InterPro" id="IPR012902">
    <property type="entry name" value="N_methyl_site"/>
</dbReference>
<keyword evidence="14" id="KW-1185">Reference proteome</keyword>
<reference evidence="13 14" key="1">
    <citation type="submission" date="2024-04" db="EMBL/GenBank/DDBJ databases">
        <title>Novel species of the genus Ideonella isolated from streams.</title>
        <authorList>
            <person name="Lu H."/>
        </authorList>
    </citation>
    <scope>NUCLEOTIDE SEQUENCE [LARGE SCALE GENOMIC DNA]</scope>
    <source>
        <strain evidence="13 14">DXS22W</strain>
    </source>
</reference>
<dbReference type="RefSeq" id="WP_341409302.1">
    <property type="nucleotide sequence ID" value="NZ_JBBUTH010000002.1"/>
</dbReference>
<keyword evidence="6 11" id="KW-0812">Transmembrane</keyword>
<proteinExistence type="inferred from homology"/>
<dbReference type="InterPro" id="IPR022346">
    <property type="entry name" value="T2SS_GspH"/>
</dbReference>
<keyword evidence="7 11" id="KW-1133">Transmembrane helix</keyword>
<evidence type="ECO:0000256" key="8">
    <source>
        <dbReference type="ARBA" id="ARBA00023136"/>
    </source>
</evidence>
<comment type="similarity">
    <text evidence="9">Belongs to the GSP H family.</text>
</comment>
<evidence type="ECO:0000313" key="13">
    <source>
        <dbReference type="EMBL" id="MEK8049622.1"/>
    </source>
</evidence>
<dbReference type="NCBIfam" id="TIGR02532">
    <property type="entry name" value="IV_pilin_GFxxxE"/>
    <property type="match status" value="1"/>
</dbReference>
<evidence type="ECO:0000256" key="6">
    <source>
        <dbReference type="ARBA" id="ARBA00022692"/>
    </source>
</evidence>
<comment type="caution">
    <text evidence="13">The sequence shown here is derived from an EMBL/GenBank/DDBJ whole genome shotgun (WGS) entry which is preliminary data.</text>
</comment>
<dbReference type="EMBL" id="JBBUTH010000002">
    <property type="protein sequence ID" value="MEK8049622.1"/>
    <property type="molecule type" value="Genomic_DNA"/>
</dbReference>
<evidence type="ECO:0000256" key="5">
    <source>
        <dbReference type="ARBA" id="ARBA00022519"/>
    </source>
</evidence>
<protein>
    <recommendedName>
        <fullName evidence="2">Type II secretion system protein H</fullName>
    </recommendedName>
    <alternativeName>
        <fullName evidence="10">General secretion pathway protein H</fullName>
    </alternativeName>
</protein>
<feature type="transmembrane region" description="Helical" evidence="11">
    <location>
        <begin position="20"/>
        <end position="41"/>
    </location>
</feature>
<sequence length="177" mass="18065">MKSPPHVPITAPRLSAGFTLVELAVVLAVIVVVFSIAAPAMSEFTANNQVVSTRSSFSAAVALARSEAVKRSRQVIVQPLSGGSTGNEFAAGWEVVIDEDGDGAAGDTEARVRRYPALPAALSLSGPGALLFRTSGALGSASDRVYTVCRSGSPRGYTVTVTPSGLADVANVDDCGS</sequence>
<evidence type="ECO:0000256" key="3">
    <source>
        <dbReference type="ARBA" id="ARBA00022475"/>
    </source>
</evidence>
<name>A0ABU9CGD2_9BURK</name>
<evidence type="ECO:0000256" key="4">
    <source>
        <dbReference type="ARBA" id="ARBA00022481"/>
    </source>
</evidence>
<dbReference type="PROSITE" id="PS00409">
    <property type="entry name" value="PROKAR_NTER_METHYL"/>
    <property type="match status" value="1"/>
</dbReference>
<organism evidence="13 14">
    <name type="scientific">Pseudaquabacterium inlustre</name>
    <dbReference type="NCBI Taxonomy" id="2984192"/>
    <lineage>
        <taxon>Bacteria</taxon>
        <taxon>Pseudomonadati</taxon>
        <taxon>Pseudomonadota</taxon>
        <taxon>Betaproteobacteria</taxon>
        <taxon>Burkholderiales</taxon>
        <taxon>Sphaerotilaceae</taxon>
        <taxon>Pseudaquabacterium</taxon>
    </lineage>
</organism>
<evidence type="ECO:0000256" key="9">
    <source>
        <dbReference type="ARBA" id="ARBA00025772"/>
    </source>
</evidence>
<dbReference type="Proteomes" id="UP001365405">
    <property type="component" value="Unassembled WGS sequence"/>
</dbReference>
<dbReference type="Pfam" id="PF12019">
    <property type="entry name" value="GspH"/>
    <property type="match status" value="1"/>
</dbReference>
<accession>A0ABU9CGD2</accession>
<evidence type="ECO:0000259" key="12">
    <source>
        <dbReference type="Pfam" id="PF12019"/>
    </source>
</evidence>
<keyword evidence="4" id="KW-0488">Methylation</keyword>
<keyword evidence="5" id="KW-0997">Cell inner membrane</keyword>
<feature type="domain" description="General secretion pathway GspH" evidence="12">
    <location>
        <begin position="56"/>
        <end position="165"/>
    </location>
</feature>
<evidence type="ECO:0000256" key="1">
    <source>
        <dbReference type="ARBA" id="ARBA00004377"/>
    </source>
</evidence>
<evidence type="ECO:0000256" key="2">
    <source>
        <dbReference type="ARBA" id="ARBA00021549"/>
    </source>
</evidence>
<evidence type="ECO:0000313" key="14">
    <source>
        <dbReference type="Proteomes" id="UP001365405"/>
    </source>
</evidence>
<evidence type="ECO:0000256" key="10">
    <source>
        <dbReference type="ARBA" id="ARBA00030775"/>
    </source>
</evidence>
<evidence type="ECO:0000256" key="11">
    <source>
        <dbReference type="SAM" id="Phobius"/>
    </source>
</evidence>
<dbReference type="Gene3D" id="3.55.40.10">
    <property type="entry name" value="minor pseudopilin epsh domain"/>
    <property type="match status" value="1"/>
</dbReference>
<comment type="subcellular location">
    <subcellularLocation>
        <location evidence="1">Cell inner membrane</location>
        <topology evidence="1">Single-pass membrane protein</topology>
    </subcellularLocation>
</comment>